<evidence type="ECO:0000256" key="1">
    <source>
        <dbReference type="ARBA" id="ARBA00005417"/>
    </source>
</evidence>
<dbReference type="OrthoDB" id="10255969at2759"/>
<evidence type="ECO:0000256" key="2">
    <source>
        <dbReference type="ARBA" id="ARBA00022448"/>
    </source>
</evidence>
<evidence type="ECO:0000313" key="6">
    <source>
        <dbReference type="EMBL" id="RSH91852.1"/>
    </source>
</evidence>
<comment type="caution">
    <text evidence="6">The sequence shown here is derived from an EMBL/GenBank/DDBJ whole genome shotgun (WGS) entry which is preliminary data.</text>
</comment>
<dbReference type="GO" id="GO:0005524">
    <property type="term" value="F:ATP binding"/>
    <property type="evidence" value="ECO:0007669"/>
    <property type="project" value="UniProtKB-KW"/>
</dbReference>
<evidence type="ECO:0000313" key="7">
    <source>
        <dbReference type="Proteomes" id="UP000279259"/>
    </source>
</evidence>
<keyword evidence="2" id="KW-0813">Transport</keyword>
<dbReference type="InterPro" id="IPR003439">
    <property type="entry name" value="ABC_transporter-like_ATP-bd"/>
</dbReference>
<feature type="domain" description="ABC transporter" evidence="5">
    <location>
        <begin position="295"/>
        <end position="539"/>
    </location>
</feature>
<dbReference type="STRING" id="1890683.A0A427YL61"/>
<dbReference type="SUPFAM" id="SSF52540">
    <property type="entry name" value="P-loop containing nucleoside triphosphate hydrolases"/>
    <property type="match status" value="2"/>
</dbReference>
<reference evidence="6 7" key="1">
    <citation type="submission" date="2018-11" db="EMBL/GenBank/DDBJ databases">
        <title>Genome sequence of Saitozyma podzolica DSM 27192.</title>
        <authorList>
            <person name="Aliyu H."/>
            <person name="Gorte O."/>
            <person name="Ochsenreither K."/>
        </authorList>
    </citation>
    <scope>NUCLEOTIDE SEQUENCE [LARGE SCALE GENOMIC DNA]</scope>
    <source>
        <strain evidence="6 7">DSM 27192</strain>
    </source>
</reference>
<evidence type="ECO:0000256" key="4">
    <source>
        <dbReference type="ARBA" id="ARBA00022840"/>
    </source>
</evidence>
<dbReference type="EMBL" id="RSCD01000007">
    <property type="protein sequence ID" value="RSH91852.1"/>
    <property type="molecule type" value="Genomic_DNA"/>
</dbReference>
<comment type="similarity">
    <text evidence="1">Belongs to the ABC transporter superfamily.</text>
</comment>
<accession>A0A427YL61</accession>
<gene>
    <name evidence="6" type="ORF">EHS25_009222</name>
</gene>
<dbReference type="Gene3D" id="3.40.50.300">
    <property type="entry name" value="P-loop containing nucleotide triphosphate hydrolases"/>
    <property type="match status" value="2"/>
</dbReference>
<name>A0A427YL61_9TREE</name>
<dbReference type="SMART" id="SM00382">
    <property type="entry name" value="AAA"/>
    <property type="match status" value="1"/>
</dbReference>
<dbReference type="InterPro" id="IPR003593">
    <property type="entry name" value="AAA+_ATPase"/>
</dbReference>
<dbReference type="InterPro" id="IPR027417">
    <property type="entry name" value="P-loop_NTPase"/>
</dbReference>
<dbReference type="AlphaFoldDB" id="A0A427YL61"/>
<dbReference type="PROSITE" id="PS50893">
    <property type="entry name" value="ABC_TRANSPORTER_2"/>
    <property type="match status" value="2"/>
</dbReference>
<keyword evidence="7" id="KW-1185">Reference proteome</keyword>
<evidence type="ECO:0000259" key="5">
    <source>
        <dbReference type="PROSITE" id="PS50893"/>
    </source>
</evidence>
<dbReference type="PANTHER" id="PTHR43117">
    <property type="entry name" value="OSMOPROTECTANT IMPORT ATP-BINDING PROTEIN OSMV"/>
    <property type="match status" value="1"/>
</dbReference>
<dbReference type="PANTHER" id="PTHR43117:SF4">
    <property type="entry name" value="OSMOPROTECTANT IMPORT ATP-BINDING PROTEIN OSMV"/>
    <property type="match status" value="1"/>
</dbReference>
<evidence type="ECO:0000256" key="3">
    <source>
        <dbReference type="ARBA" id="ARBA00022741"/>
    </source>
</evidence>
<dbReference type="GO" id="GO:0016887">
    <property type="term" value="F:ATP hydrolysis activity"/>
    <property type="evidence" value="ECO:0007669"/>
    <property type="project" value="InterPro"/>
</dbReference>
<proteinExistence type="inferred from homology"/>
<dbReference type="Proteomes" id="UP000279259">
    <property type="component" value="Unassembled WGS sequence"/>
</dbReference>
<dbReference type="Pfam" id="PF00005">
    <property type="entry name" value="ABC_tran"/>
    <property type="match status" value="1"/>
</dbReference>
<keyword evidence="3" id="KW-0547">Nucleotide-binding</keyword>
<organism evidence="6 7">
    <name type="scientific">Saitozyma podzolica</name>
    <dbReference type="NCBI Taxonomy" id="1890683"/>
    <lineage>
        <taxon>Eukaryota</taxon>
        <taxon>Fungi</taxon>
        <taxon>Dikarya</taxon>
        <taxon>Basidiomycota</taxon>
        <taxon>Agaricomycotina</taxon>
        <taxon>Tremellomycetes</taxon>
        <taxon>Tremellales</taxon>
        <taxon>Trimorphomycetaceae</taxon>
        <taxon>Saitozyma</taxon>
    </lineage>
</organism>
<sequence>MSRYLPLVRLPPRAAIHRFGTPTSTPRSSALLRFPEGGWTIGRDPGKHEGWAIVGDGEGRRFAVETLLSRHRIHPATPPPGPFPHITSLLTPTSSTSFSLPESTPKPVRHLAFARPPTTGEFTDFTARYGALQEEDKLSFRQTLSALHPAPSDLDIERAAEIMRITHLLDLPSVSLSSGQTRRARIAAALLTRPALLLLEDPMAGLDVRSREEVSRILGELNQRGDIRVVLVLRGKGAEDIPAWVTDVCEVRGRDAWIGSRDEWDGRTLAEGVEESAKVEEIVEAEEDVPAEPLVRLQDVTVSYGEGTRQVLKGVSWAIKPGERWHLQGANGSGKTTLLSLILGHHPRSFSLPSTSLTLFSQPRRLVPTPKLRTLIGHTSPEIFASFPRGMGLSALQAVGSGFEGVFSRRDLSPAQKDRILDLLGFFKSHLSTSRGSVPGEEASLRDIANRLFAHFTPPQQALLLFLRAIVARPPLVVLDEPSQGMDEAIWERCKELLRKEWAENPKQAVIVVSHYEDEVPWSKGRGRIMRLADGVGSVE</sequence>
<feature type="domain" description="ABC transporter" evidence="5">
    <location>
        <begin position="59"/>
        <end position="277"/>
    </location>
</feature>
<protein>
    <recommendedName>
        <fullName evidence="5">ABC transporter domain-containing protein</fullName>
    </recommendedName>
</protein>
<keyword evidence="4" id="KW-0067">ATP-binding</keyword>